<evidence type="ECO:0000256" key="1">
    <source>
        <dbReference type="SAM" id="MobiDB-lite"/>
    </source>
</evidence>
<dbReference type="Proteomes" id="UP000314294">
    <property type="component" value="Unassembled WGS sequence"/>
</dbReference>
<sequence>MAVRMAGEGGRKLAGMDLSRSFCIAPMNGSFKCSERNGKRERRLSITQIDLCMKTQRSLSTTVTLLPSWARTAAKAEPRTPAPTITTSGSGASGASGEQLAEAFGEAEDSGSILFLVLRLWKQTESLVTQRLKSKLNCTLNCTSGDHLISLETTSAMKEQGR</sequence>
<name>A0A4Z2I6J6_9TELE</name>
<dbReference type="AlphaFoldDB" id="A0A4Z2I6J6"/>
<organism evidence="2 3">
    <name type="scientific">Liparis tanakae</name>
    <name type="common">Tanaka's snailfish</name>
    <dbReference type="NCBI Taxonomy" id="230148"/>
    <lineage>
        <taxon>Eukaryota</taxon>
        <taxon>Metazoa</taxon>
        <taxon>Chordata</taxon>
        <taxon>Craniata</taxon>
        <taxon>Vertebrata</taxon>
        <taxon>Euteleostomi</taxon>
        <taxon>Actinopterygii</taxon>
        <taxon>Neopterygii</taxon>
        <taxon>Teleostei</taxon>
        <taxon>Neoteleostei</taxon>
        <taxon>Acanthomorphata</taxon>
        <taxon>Eupercaria</taxon>
        <taxon>Perciformes</taxon>
        <taxon>Cottioidei</taxon>
        <taxon>Cottales</taxon>
        <taxon>Liparidae</taxon>
        <taxon>Liparis</taxon>
    </lineage>
</organism>
<feature type="region of interest" description="Disordered" evidence="1">
    <location>
        <begin position="73"/>
        <end position="96"/>
    </location>
</feature>
<accession>A0A4Z2I6J6</accession>
<dbReference type="EMBL" id="SRLO01000131">
    <property type="protein sequence ID" value="TNN72912.1"/>
    <property type="molecule type" value="Genomic_DNA"/>
</dbReference>
<proteinExistence type="predicted"/>
<protein>
    <submittedName>
        <fullName evidence="2">Uncharacterized protein</fullName>
    </submittedName>
</protein>
<gene>
    <name evidence="2" type="ORF">EYF80_016841</name>
</gene>
<evidence type="ECO:0000313" key="2">
    <source>
        <dbReference type="EMBL" id="TNN72912.1"/>
    </source>
</evidence>
<reference evidence="2 3" key="1">
    <citation type="submission" date="2019-03" db="EMBL/GenBank/DDBJ databases">
        <title>First draft genome of Liparis tanakae, snailfish: a comprehensive survey of snailfish specific genes.</title>
        <authorList>
            <person name="Kim W."/>
            <person name="Song I."/>
            <person name="Jeong J.-H."/>
            <person name="Kim D."/>
            <person name="Kim S."/>
            <person name="Ryu S."/>
            <person name="Song J.Y."/>
            <person name="Lee S.K."/>
        </authorList>
    </citation>
    <scope>NUCLEOTIDE SEQUENCE [LARGE SCALE GENOMIC DNA]</scope>
    <source>
        <tissue evidence="2">Muscle</tissue>
    </source>
</reference>
<evidence type="ECO:0000313" key="3">
    <source>
        <dbReference type="Proteomes" id="UP000314294"/>
    </source>
</evidence>
<keyword evidence="3" id="KW-1185">Reference proteome</keyword>
<comment type="caution">
    <text evidence="2">The sequence shown here is derived from an EMBL/GenBank/DDBJ whole genome shotgun (WGS) entry which is preliminary data.</text>
</comment>